<evidence type="ECO:0000313" key="8">
    <source>
        <dbReference type="EMBL" id="GLI66097.1"/>
    </source>
</evidence>
<dbReference type="InterPro" id="IPR005821">
    <property type="entry name" value="Ion_trans_dom"/>
</dbReference>
<comment type="subcellular location">
    <subcellularLocation>
        <location evidence="1">Membrane</location>
        <topology evidence="1">Multi-pass membrane protein</topology>
    </subcellularLocation>
</comment>
<dbReference type="SUPFAM" id="SSF81324">
    <property type="entry name" value="Voltage-gated potassium channels"/>
    <property type="match status" value="1"/>
</dbReference>
<reference evidence="8 9" key="1">
    <citation type="journal article" date="2023" name="IScience">
        <title>Expanded male sex-determining region conserved during the evolution of homothallism in the green alga Volvox.</title>
        <authorList>
            <person name="Yamamoto K."/>
            <person name="Matsuzaki R."/>
            <person name="Mahakham W."/>
            <person name="Heman W."/>
            <person name="Sekimoto H."/>
            <person name="Kawachi M."/>
            <person name="Minakuchi Y."/>
            <person name="Toyoda A."/>
            <person name="Nozaki H."/>
        </authorList>
    </citation>
    <scope>NUCLEOTIDE SEQUENCE [LARGE SCALE GENOMIC DNA]</scope>
    <source>
        <strain evidence="8 9">NIES-4468</strain>
    </source>
</reference>
<evidence type="ECO:0000259" key="7">
    <source>
        <dbReference type="Pfam" id="PF00520"/>
    </source>
</evidence>
<keyword evidence="9" id="KW-1185">Reference proteome</keyword>
<evidence type="ECO:0000313" key="9">
    <source>
        <dbReference type="Proteomes" id="UP001165090"/>
    </source>
</evidence>
<comment type="caution">
    <text evidence="8">The sequence shown here is derived from an EMBL/GenBank/DDBJ whole genome shotgun (WGS) entry which is preliminary data.</text>
</comment>
<keyword evidence="2 6" id="KW-0812">Transmembrane</keyword>
<gene>
    <name evidence="8" type="ORF">VaNZ11_009700</name>
</gene>
<evidence type="ECO:0000256" key="3">
    <source>
        <dbReference type="ARBA" id="ARBA00022989"/>
    </source>
</evidence>
<evidence type="ECO:0000256" key="4">
    <source>
        <dbReference type="ARBA" id="ARBA00023136"/>
    </source>
</evidence>
<dbReference type="PANTHER" id="PTHR10037">
    <property type="entry name" value="VOLTAGE-GATED CATION CHANNEL CALCIUM AND SODIUM"/>
    <property type="match status" value="1"/>
</dbReference>
<accession>A0ABQ5S9U1</accession>
<evidence type="ECO:0000256" key="5">
    <source>
        <dbReference type="SAM" id="MobiDB-lite"/>
    </source>
</evidence>
<dbReference type="Proteomes" id="UP001165090">
    <property type="component" value="Unassembled WGS sequence"/>
</dbReference>
<keyword evidence="4 6" id="KW-0472">Membrane</keyword>
<feature type="transmembrane region" description="Helical" evidence="6">
    <location>
        <begin position="182"/>
        <end position="202"/>
    </location>
</feature>
<dbReference type="EMBL" id="BSDZ01000028">
    <property type="protein sequence ID" value="GLI66097.1"/>
    <property type="molecule type" value="Genomic_DNA"/>
</dbReference>
<dbReference type="PANTHER" id="PTHR10037:SF62">
    <property type="entry name" value="SODIUM CHANNEL PROTEIN 60E"/>
    <property type="match status" value="1"/>
</dbReference>
<feature type="region of interest" description="Disordered" evidence="5">
    <location>
        <begin position="1"/>
        <end position="20"/>
    </location>
</feature>
<feature type="domain" description="Ion transport" evidence="7">
    <location>
        <begin position="98"/>
        <end position="216"/>
    </location>
</feature>
<sequence>MDDIRGQGAVVPSDNGNDAAEGEVVKVSPRVSSSGPQPTLINLCGQSGSAGLVRGDSTSFFQPALNVLKQLNKNDLSFYLFSRKCAVREACLSLAGAPAFGKAVLLLVFLNCVTLAMEPGPCNAECQKSEYMRALFVTDTIFTVCFTLEIVCQAIAHCFLLGPSAYLRDGWNWIDFLSTASGYITFLPLGGSGSGLNGLRGLRAMRPLRMLKAIPGQ</sequence>
<organism evidence="8 9">
    <name type="scientific">Volvox africanus</name>
    <dbReference type="NCBI Taxonomy" id="51714"/>
    <lineage>
        <taxon>Eukaryota</taxon>
        <taxon>Viridiplantae</taxon>
        <taxon>Chlorophyta</taxon>
        <taxon>core chlorophytes</taxon>
        <taxon>Chlorophyceae</taxon>
        <taxon>CS clade</taxon>
        <taxon>Chlamydomonadales</taxon>
        <taxon>Volvocaceae</taxon>
        <taxon>Volvox</taxon>
    </lineage>
</organism>
<proteinExistence type="predicted"/>
<protein>
    <recommendedName>
        <fullName evidence="7">Ion transport domain-containing protein</fullName>
    </recommendedName>
</protein>
<evidence type="ECO:0000256" key="1">
    <source>
        <dbReference type="ARBA" id="ARBA00004141"/>
    </source>
</evidence>
<name>A0ABQ5S9U1_9CHLO</name>
<dbReference type="InterPro" id="IPR027359">
    <property type="entry name" value="Volt_channel_dom_sf"/>
</dbReference>
<dbReference type="InterPro" id="IPR043203">
    <property type="entry name" value="VGCC_Ca_Na"/>
</dbReference>
<feature type="transmembrane region" description="Helical" evidence="6">
    <location>
        <begin position="141"/>
        <end position="162"/>
    </location>
</feature>
<evidence type="ECO:0000256" key="2">
    <source>
        <dbReference type="ARBA" id="ARBA00022692"/>
    </source>
</evidence>
<evidence type="ECO:0000256" key="6">
    <source>
        <dbReference type="SAM" id="Phobius"/>
    </source>
</evidence>
<dbReference type="Pfam" id="PF00520">
    <property type="entry name" value="Ion_trans"/>
    <property type="match status" value="1"/>
</dbReference>
<keyword evidence="3 6" id="KW-1133">Transmembrane helix</keyword>
<dbReference type="Gene3D" id="1.20.120.350">
    <property type="entry name" value="Voltage-gated potassium channels. Chain C"/>
    <property type="match status" value="1"/>
</dbReference>